<comment type="subcellular location">
    <subcellularLocation>
        <location evidence="1 12">Cytoplasm</location>
    </subcellularLocation>
</comment>
<evidence type="ECO:0000256" key="5">
    <source>
        <dbReference type="ARBA" id="ARBA00022490"/>
    </source>
</evidence>
<dbReference type="SUPFAM" id="SSF88697">
    <property type="entry name" value="PUA domain-like"/>
    <property type="match status" value="1"/>
</dbReference>
<dbReference type="InterPro" id="IPR029026">
    <property type="entry name" value="tRNA_m1G_MTases_N"/>
</dbReference>
<name>A0A1Y6C6J9_9PROT</name>
<dbReference type="SUPFAM" id="SSF75217">
    <property type="entry name" value="alpha/beta knot"/>
    <property type="match status" value="1"/>
</dbReference>
<keyword evidence="5 12" id="KW-0963">Cytoplasm</keyword>
<evidence type="ECO:0000256" key="8">
    <source>
        <dbReference type="ARBA" id="ARBA00022679"/>
    </source>
</evidence>
<dbReference type="Gene3D" id="2.40.240.20">
    <property type="entry name" value="Hypothetical PUA domain-like, domain 1"/>
    <property type="match status" value="1"/>
</dbReference>
<evidence type="ECO:0000256" key="11">
    <source>
        <dbReference type="ARBA" id="ARBA00047944"/>
    </source>
</evidence>
<proteinExistence type="inferred from homology"/>
<dbReference type="Pfam" id="PF20260">
    <property type="entry name" value="PUA_4"/>
    <property type="match status" value="1"/>
</dbReference>
<dbReference type="EMBL" id="FWZX01000013">
    <property type="protein sequence ID" value="SMF39441.1"/>
    <property type="molecule type" value="Genomic_DNA"/>
</dbReference>
<dbReference type="InterPro" id="IPR029028">
    <property type="entry name" value="Alpha/beta_knot_MTases"/>
</dbReference>
<keyword evidence="9 12" id="KW-0949">S-adenosyl-L-methionine</keyword>
<dbReference type="InterPro" id="IPR046886">
    <property type="entry name" value="RsmE_MTase_dom"/>
</dbReference>
<dbReference type="PIRSF" id="PIRSF015601">
    <property type="entry name" value="MTase_slr0722"/>
    <property type="match status" value="1"/>
</dbReference>
<dbReference type="AlphaFoldDB" id="A0A1Y6C6J9"/>
<evidence type="ECO:0000259" key="13">
    <source>
        <dbReference type="Pfam" id="PF04452"/>
    </source>
</evidence>
<dbReference type="Proteomes" id="UP000192917">
    <property type="component" value="Unassembled WGS sequence"/>
</dbReference>
<dbReference type="GO" id="GO:0070042">
    <property type="term" value="F:rRNA (uridine-N3-)-methyltransferase activity"/>
    <property type="evidence" value="ECO:0007669"/>
    <property type="project" value="TreeGrafter"/>
</dbReference>
<reference evidence="15 16" key="1">
    <citation type="submission" date="2017-04" db="EMBL/GenBank/DDBJ databases">
        <authorList>
            <person name="Afonso C.L."/>
            <person name="Miller P.J."/>
            <person name="Scott M.A."/>
            <person name="Spackman E."/>
            <person name="Goraichik I."/>
            <person name="Dimitrov K.M."/>
            <person name="Suarez D.L."/>
            <person name="Swayne D.E."/>
        </authorList>
    </citation>
    <scope>NUCLEOTIDE SEQUENCE [LARGE SCALE GENOMIC DNA]</scope>
    <source>
        <strain evidence="15 16">USBA 355</strain>
    </source>
</reference>
<feature type="domain" description="Ribosomal RNA small subunit methyltransferase E PUA-like" evidence="14">
    <location>
        <begin position="28"/>
        <end position="68"/>
    </location>
</feature>
<dbReference type="Gene3D" id="3.40.1280.10">
    <property type="match status" value="1"/>
</dbReference>
<comment type="catalytic activity">
    <reaction evidence="11 12">
        <text>uridine(1498) in 16S rRNA + S-adenosyl-L-methionine = N(3)-methyluridine(1498) in 16S rRNA + S-adenosyl-L-homocysteine + H(+)</text>
        <dbReference type="Rhea" id="RHEA:42920"/>
        <dbReference type="Rhea" id="RHEA-COMP:10283"/>
        <dbReference type="Rhea" id="RHEA-COMP:10284"/>
        <dbReference type="ChEBI" id="CHEBI:15378"/>
        <dbReference type="ChEBI" id="CHEBI:57856"/>
        <dbReference type="ChEBI" id="CHEBI:59789"/>
        <dbReference type="ChEBI" id="CHEBI:65315"/>
        <dbReference type="ChEBI" id="CHEBI:74502"/>
        <dbReference type="EC" id="2.1.1.193"/>
    </reaction>
</comment>
<comment type="similarity">
    <text evidence="2 12">Belongs to the RNA methyltransferase RsmE family.</text>
</comment>
<comment type="function">
    <text evidence="10 12">Specifically methylates the N3 position of the uracil ring of uridine 1498 (m3U1498) in 16S rRNA. Acts on the fully assembled 30S ribosomal subunit.</text>
</comment>
<organism evidence="15 16">
    <name type="scientific">Tistlia consotensis USBA 355</name>
    <dbReference type="NCBI Taxonomy" id="560819"/>
    <lineage>
        <taxon>Bacteria</taxon>
        <taxon>Pseudomonadati</taxon>
        <taxon>Pseudomonadota</taxon>
        <taxon>Alphaproteobacteria</taxon>
        <taxon>Rhodospirillales</taxon>
        <taxon>Rhodovibrionaceae</taxon>
        <taxon>Tistlia</taxon>
    </lineage>
</organism>
<evidence type="ECO:0000313" key="15">
    <source>
        <dbReference type="EMBL" id="SMF39441.1"/>
    </source>
</evidence>
<dbReference type="GO" id="GO:0005737">
    <property type="term" value="C:cytoplasm"/>
    <property type="evidence" value="ECO:0007669"/>
    <property type="project" value="UniProtKB-SubCell"/>
</dbReference>
<dbReference type="InterPro" id="IPR046887">
    <property type="entry name" value="RsmE_PUA-like"/>
</dbReference>
<evidence type="ECO:0000256" key="3">
    <source>
        <dbReference type="ARBA" id="ARBA00012328"/>
    </source>
</evidence>
<feature type="domain" description="Ribosomal RNA small subunit methyltransferase E methyltransferase" evidence="13">
    <location>
        <begin position="85"/>
        <end position="259"/>
    </location>
</feature>
<dbReference type="Pfam" id="PF04452">
    <property type="entry name" value="Methyltrans_RNA"/>
    <property type="match status" value="1"/>
</dbReference>
<dbReference type="CDD" id="cd18084">
    <property type="entry name" value="RsmE-like"/>
    <property type="match status" value="1"/>
</dbReference>
<evidence type="ECO:0000256" key="7">
    <source>
        <dbReference type="ARBA" id="ARBA00022603"/>
    </source>
</evidence>
<dbReference type="RefSeq" id="WP_085123813.1">
    <property type="nucleotide sequence ID" value="NZ_FWZX01000013.1"/>
</dbReference>
<evidence type="ECO:0000256" key="2">
    <source>
        <dbReference type="ARBA" id="ARBA00005528"/>
    </source>
</evidence>
<accession>A0A1Y6C6J9</accession>
<protein>
    <recommendedName>
        <fullName evidence="4 12">Ribosomal RNA small subunit methyltransferase E</fullName>
        <ecNumber evidence="3 12">2.1.1.193</ecNumber>
    </recommendedName>
</protein>
<dbReference type="NCBIfam" id="NF008696">
    <property type="entry name" value="PRK11713.3-5"/>
    <property type="match status" value="1"/>
</dbReference>
<dbReference type="STRING" id="560819.SAMN05428998_113137"/>
<evidence type="ECO:0000256" key="9">
    <source>
        <dbReference type="ARBA" id="ARBA00022691"/>
    </source>
</evidence>
<evidence type="ECO:0000256" key="4">
    <source>
        <dbReference type="ARBA" id="ARBA00013673"/>
    </source>
</evidence>
<evidence type="ECO:0000256" key="1">
    <source>
        <dbReference type="ARBA" id="ARBA00004496"/>
    </source>
</evidence>
<evidence type="ECO:0000313" key="16">
    <source>
        <dbReference type="Proteomes" id="UP000192917"/>
    </source>
</evidence>
<evidence type="ECO:0000256" key="12">
    <source>
        <dbReference type="PIRNR" id="PIRNR015601"/>
    </source>
</evidence>
<keyword evidence="7 12" id="KW-0489">Methyltransferase</keyword>
<keyword evidence="6 12" id="KW-0698">rRNA processing</keyword>
<evidence type="ECO:0000256" key="6">
    <source>
        <dbReference type="ARBA" id="ARBA00022552"/>
    </source>
</evidence>
<keyword evidence="16" id="KW-1185">Reference proteome</keyword>
<sequence>MTQDPTSERVATRLFVEEDLRAGLALGLDRERAHFLRSVLRLAPGAALALFNGRDGEWLGRLDAVGKGWASLVVEAPRRPQVREPDLWLAFAPIKRARIDFVAEKASELGCSLLQPVLTRFTAVERVNVQRLAANAREAAEQCERLSVPQVREPLALDRLLGDWEALNPPGATGVGRLLVMADEGGAHDRSLPPLAEAIRAAAPRAPEGRWALLIGPEGGFAEPERELLAGLPFVVRGTLGPRLLRADTAAIAGLALLQSEVGDWR</sequence>
<dbReference type="GO" id="GO:0070475">
    <property type="term" value="P:rRNA base methylation"/>
    <property type="evidence" value="ECO:0007669"/>
    <property type="project" value="TreeGrafter"/>
</dbReference>
<dbReference type="InterPro" id="IPR006700">
    <property type="entry name" value="RsmE"/>
</dbReference>
<dbReference type="NCBIfam" id="TIGR00046">
    <property type="entry name" value="RsmE family RNA methyltransferase"/>
    <property type="match status" value="1"/>
</dbReference>
<evidence type="ECO:0000259" key="14">
    <source>
        <dbReference type="Pfam" id="PF20260"/>
    </source>
</evidence>
<dbReference type="InterPro" id="IPR015947">
    <property type="entry name" value="PUA-like_sf"/>
</dbReference>
<keyword evidence="8 12" id="KW-0808">Transferase</keyword>
<evidence type="ECO:0000256" key="10">
    <source>
        <dbReference type="ARBA" id="ARBA00025699"/>
    </source>
</evidence>
<dbReference type="PANTHER" id="PTHR30027">
    <property type="entry name" value="RIBOSOMAL RNA SMALL SUBUNIT METHYLTRANSFERASE E"/>
    <property type="match status" value="1"/>
</dbReference>
<dbReference type="PANTHER" id="PTHR30027:SF3">
    <property type="entry name" value="16S RRNA (URACIL(1498)-N(3))-METHYLTRANSFERASE"/>
    <property type="match status" value="1"/>
</dbReference>
<gene>
    <name evidence="15" type="ORF">SAMN05428998_113137</name>
</gene>
<dbReference type="EC" id="2.1.1.193" evidence="3 12"/>